<evidence type="ECO:0000313" key="3">
    <source>
        <dbReference type="EMBL" id="SFD25332.1"/>
    </source>
</evidence>
<reference evidence="3 5" key="2">
    <citation type="submission" date="2016-10" db="EMBL/GenBank/DDBJ databases">
        <authorList>
            <person name="de Groot N.N."/>
        </authorList>
    </citation>
    <scope>NUCLEOTIDE SEQUENCE [LARGE SCALE GENOMIC DNA]</scope>
    <source>
        <strain evidence="3 5">CGMCC 1.10210</strain>
    </source>
</reference>
<accession>A0A0F5Q0Y6</accession>
<name>A0A0F5Q0Y6_9HYPH</name>
<evidence type="ECO:0000313" key="4">
    <source>
        <dbReference type="Proteomes" id="UP000033519"/>
    </source>
</evidence>
<dbReference type="InterPro" id="IPR011250">
    <property type="entry name" value="OMP/PagP_B-barrel"/>
</dbReference>
<keyword evidence="1" id="KW-0732">Signal</keyword>
<gene>
    <name evidence="3" type="ORF">SAMN04488059_13311</name>
    <name evidence="2" type="ORF">WH91_03695</name>
</gene>
<dbReference type="EMBL" id="FOMB01000033">
    <property type="protein sequence ID" value="SFD25332.1"/>
    <property type="molecule type" value="Genomic_DNA"/>
</dbReference>
<dbReference type="Proteomes" id="UP000182258">
    <property type="component" value="Unassembled WGS sequence"/>
</dbReference>
<evidence type="ECO:0000256" key="1">
    <source>
        <dbReference type="SAM" id="SignalP"/>
    </source>
</evidence>
<evidence type="ECO:0000313" key="5">
    <source>
        <dbReference type="Proteomes" id="UP000182258"/>
    </source>
</evidence>
<dbReference type="RefSeq" id="WP_046169666.1">
    <property type="nucleotide sequence ID" value="NZ_FOMB01000033.1"/>
</dbReference>
<protein>
    <submittedName>
        <fullName evidence="3">Opacity protein</fullName>
    </submittedName>
</protein>
<dbReference type="PATRIC" id="fig|728005.3.peg.3128"/>
<reference evidence="2 4" key="1">
    <citation type="submission" date="2015-03" db="EMBL/GenBank/DDBJ databases">
        <authorList>
            <person name="Lepp D."/>
            <person name="Hassan Y.I."/>
            <person name="Li X.-Z."/>
            <person name="Zhou T."/>
        </authorList>
    </citation>
    <scope>NUCLEOTIDE SEQUENCE [LARGE SCALE GENOMIC DNA]</scope>
    <source>
        <strain evidence="2 4">Cr7-05</strain>
    </source>
</reference>
<feature type="chain" id="PRO_5010418783" evidence="1">
    <location>
        <begin position="23"/>
        <end position="182"/>
    </location>
</feature>
<proteinExistence type="predicted"/>
<dbReference type="OrthoDB" id="7960449at2"/>
<dbReference type="Gene3D" id="2.40.160.20">
    <property type="match status" value="1"/>
</dbReference>
<sequence length="182" mass="18504">MLIRSLARGVAAAALLSSAALAADLIIPTTPAPIMESAGFLWDGLYAGVQFGGLFYPTTTYGSVGLHAGVNVVVADPILLGLEATADYLNNGGTGVGQYFANARVGAVITDQVLVYAIGGLGLETIGGFTNGIYQLGAGVEFAVTEAISVRGQLTGLGFFDPAIRVSAFDGARATVGIGYHF</sequence>
<feature type="signal peptide" evidence="1">
    <location>
        <begin position="1"/>
        <end position="22"/>
    </location>
</feature>
<evidence type="ECO:0000313" key="2">
    <source>
        <dbReference type="EMBL" id="KKC34311.1"/>
    </source>
</evidence>
<dbReference type="Proteomes" id="UP000033519">
    <property type="component" value="Unassembled WGS sequence"/>
</dbReference>
<dbReference type="AlphaFoldDB" id="A0A0F5Q0Y6"/>
<keyword evidence="4" id="KW-1185">Reference proteome</keyword>
<dbReference type="SUPFAM" id="SSF56925">
    <property type="entry name" value="OMPA-like"/>
    <property type="match status" value="1"/>
</dbReference>
<organism evidence="3 5">
    <name type="scientific">Devosia psychrophila</name>
    <dbReference type="NCBI Taxonomy" id="728005"/>
    <lineage>
        <taxon>Bacteria</taxon>
        <taxon>Pseudomonadati</taxon>
        <taxon>Pseudomonadota</taxon>
        <taxon>Alphaproteobacteria</taxon>
        <taxon>Hyphomicrobiales</taxon>
        <taxon>Devosiaceae</taxon>
        <taxon>Devosia</taxon>
    </lineage>
</organism>
<dbReference type="EMBL" id="LAPV01000040">
    <property type="protein sequence ID" value="KKC34311.1"/>
    <property type="molecule type" value="Genomic_DNA"/>
</dbReference>